<keyword evidence="1" id="KW-0812">Transmembrane</keyword>
<dbReference type="Proteomes" id="UP000609172">
    <property type="component" value="Unassembled WGS sequence"/>
</dbReference>
<evidence type="ECO:0000313" key="2">
    <source>
        <dbReference type="EMBL" id="MBK0369570.1"/>
    </source>
</evidence>
<evidence type="ECO:0000256" key="1">
    <source>
        <dbReference type="SAM" id="Phobius"/>
    </source>
</evidence>
<dbReference type="PANTHER" id="PTHR40940:SF2">
    <property type="entry name" value="BATD"/>
    <property type="match status" value="1"/>
</dbReference>
<keyword evidence="1" id="KW-0472">Membrane</keyword>
<proteinExistence type="predicted"/>
<dbReference type="AlphaFoldDB" id="A0A934UJM4"/>
<comment type="caution">
    <text evidence="2">The sequence shown here is derived from an EMBL/GenBank/DDBJ whole genome shotgun (WGS) entry which is preliminary data.</text>
</comment>
<organism evidence="2 3">
    <name type="scientific">Flavobacterium agrisoli</name>
    <dbReference type="NCBI Taxonomy" id="2793066"/>
    <lineage>
        <taxon>Bacteria</taxon>
        <taxon>Pseudomonadati</taxon>
        <taxon>Bacteroidota</taxon>
        <taxon>Flavobacteriia</taxon>
        <taxon>Flavobacteriales</taxon>
        <taxon>Flavobacteriaceae</taxon>
        <taxon>Flavobacterium</taxon>
    </lineage>
</organism>
<gene>
    <name evidence="2" type="ORF">I5M07_06925</name>
</gene>
<dbReference type="EMBL" id="JAEHFV010000002">
    <property type="protein sequence ID" value="MBK0369570.1"/>
    <property type="molecule type" value="Genomic_DNA"/>
</dbReference>
<keyword evidence="1" id="KW-1133">Transmembrane helix</keyword>
<evidence type="ECO:0000313" key="3">
    <source>
        <dbReference type="Proteomes" id="UP000609172"/>
    </source>
</evidence>
<feature type="transmembrane region" description="Helical" evidence="1">
    <location>
        <begin position="438"/>
        <end position="461"/>
    </location>
</feature>
<name>A0A934UJM4_9FLAO</name>
<dbReference type="RefSeq" id="WP_200105492.1">
    <property type="nucleotide sequence ID" value="NZ_JAEHFV010000002.1"/>
</dbReference>
<dbReference type="PANTHER" id="PTHR40940">
    <property type="entry name" value="PROTEIN BATD-RELATED"/>
    <property type="match status" value="1"/>
</dbReference>
<protein>
    <submittedName>
        <fullName evidence="2">Protein BatD</fullName>
    </submittedName>
</protein>
<keyword evidence="3" id="KW-1185">Reference proteome</keyword>
<dbReference type="Pfam" id="PF13584">
    <property type="entry name" value="BatD"/>
    <property type="match status" value="2"/>
</dbReference>
<dbReference type="InterPro" id="IPR025738">
    <property type="entry name" value="BatD"/>
</dbReference>
<reference evidence="2" key="1">
    <citation type="submission" date="2020-12" db="EMBL/GenBank/DDBJ databases">
        <title>Bacterial novel species Flavobacterium sp. SE-1-e isolated from soil.</title>
        <authorList>
            <person name="Jung H.-Y."/>
        </authorList>
    </citation>
    <scope>NUCLEOTIDE SEQUENCE</scope>
    <source>
        <strain evidence="2">SE-1-e</strain>
    </source>
</reference>
<accession>A0A934UJM4</accession>
<sequence>MKKYLFILLLSFQAIWSQVQFEAKVSKTTLGLNERLRIDFVMNVDGDNFVPPSFDGFRVIAGPSQQVSQSWVNGRSSFEKIYSYFLMPNQKGTLVIKQAAIEYNGQVYKTSPLKINVTNAVAQERDPNAPQAISADDNLYLVADISKTNPYVNEPITVVYKLYFSYNIGITNWRELDKPKYNDFWSQNIDIKQLVAEEGMFKGEKFRYVVLRKTVLYPQKSGKLEIEPLSMDIDLQLPTNRRDMFGRVQITEGNKRVSAGAKTINVKPLPEANKPANFTGAVGKFDFKVIPSKTTLKNGESLDLVISASGSGNLKLFTLPKPVVPNALEMYDPVHDEKVTTNLSGMNGKISDSYTIIPQYKGNYAIKPMTFSYFDTNSKTYKTITSSEIMINVMDGPTATDPNLASNSGTPKNQISKGEQFQYINLKTNLTPINSPDFYGSTLFYGLLLLPFICLPIIILAKKKKEAIDSDVTGNRIRRNNKLAKKYLSEAKKQLANKEAFYIALEKAMHNFLKAKLHIETSEMSKDNIRELLLNKNANPESVQKFINLTENCEFARYAPASSATIQDDFDKAVVIISELEKQLAR</sequence>